<accession>A0A084ANC6</accession>
<evidence type="ECO:0000313" key="2">
    <source>
        <dbReference type="EMBL" id="KEY66805.1"/>
    </source>
</evidence>
<sequence length="87" mass="9047">MSRRPEHALTQNPVGSDNGMLSAAVTPKPKSQLTLGAATAANCTPPPASNDRKEASGSNALTEETVKSSSPVPPTHLSNSKPKYRHA</sequence>
<gene>
    <name evidence="2" type="ORF">S7711_11204</name>
</gene>
<evidence type="ECO:0000313" key="3">
    <source>
        <dbReference type="Proteomes" id="UP000028045"/>
    </source>
</evidence>
<feature type="compositionally biased region" description="Polar residues" evidence="1">
    <location>
        <begin position="56"/>
        <end position="81"/>
    </location>
</feature>
<dbReference type="AlphaFoldDB" id="A0A084ANC6"/>
<name>A0A084ANC6_STACB</name>
<evidence type="ECO:0000256" key="1">
    <source>
        <dbReference type="SAM" id="MobiDB-lite"/>
    </source>
</evidence>
<dbReference type="EMBL" id="KL648645">
    <property type="protein sequence ID" value="KEY66805.1"/>
    <property type="molecule type" value="Genomic_DNA"/>
</dbReference>
<dbReference type="Proteomes" id="UP000028045">
    <property type="component" value="Unassembled WGS sequence"/>
</dbReference>
<reference evidence="2 3" key="1">
    <citation type="journal article" date="2014" name="BMC Genomics">
        <title>Comparative genome sequencing reveals chemotype-specific gene clusters in the toxigenic black mold Stachybotrys.</title>
        <authorList>
            <person name="Semeiks J."/>
            <person name="Borek D."/>
            <person name="Otwinowski Z."/>
            <person name="Grishin N.V."/>
        </authorList>
    </citation>
    <scope>NUCLEOTIDE SEQUENCE [LARGE SCALE GENOMIC DNA]</scope>
    <source>
        <strain evidence="3">CBS 109288 / IBT 7711</strain>
    </source>
</reference>
<keyword evidence="3" id="KW-1185">Reference proteome</keyword>
<protein>
    <submittedName>
        <fullName evidence="2">Uncharacterized protein</fullName>
    </submittedName>
</protein>
<dbReference type="HOGENOM" id="CLU_2499353_0_0_1"/>
<feature type="region of interest" description="Disordered" evidence="1">
    <location>
        <begin position="1"/>
        <end position="87"/>
    </location>
</feature>
<proteinExistence type="predicted"/>
<organism evidence="2 3">
    <name type="scientific">Stachybotrys chartarum (strain CBS 109288 / IBT 7711)</name>
    <name type="common">Toxic black mold</name>
    <name type="synonym">Stilbospora chartarum</name>
    <dbReference type="NCBI Taxonomy" id="1280523"/>
    <lineage>
        <taxon>Eukaryota</taxon>
        <taxon>Fungi</taxon>
        <taxon>Dikarya</taxon>
        <taxon>Ascomycota</taxon>
        <taxon>Pezizomycotina</taxon>
        <taxon>Sordariomycetes</taxon>
        <taxon>Hypocreomycetidae</taxon>
        <taxon>Hypocreales</taxon>
        <taxon>Stachybotryaceae</taxon>
        <taxon>Stachybotrys</taxon>
    </lineage>
</organism>